<organism evidence="12 13">
    <name type="scientific">Sphaerisporangium siamense</name>
    <dbReference type="NCBI Taxonomy" id="795645"/>
    <lineage>
        <taxon>Bacteria</taxon>
        <taxon>Bacillati</taxon>
        <taxon>Actinomycetota</taxon>
        <taxon>Actinomycetes</taxon>
        <taxon>Streptosporangiales</taxon>
        <taxon>Streptosporangiaceae</taxon>
        <taxon>Sphaerisporangium</taxon>
    </lineage>
</organism>
<keyword evidence="13" id="KW-1185">Reference proteome</keyword>
<dbReference type="AlphaFoldDB" id="A0A7W7DBW7"/>
<dbReference type="InterPro" id="IPR029063">
    <property type="entry name" value="SAM-dependent_MTases_sf"/>
</dbReference>
<sequence length="357" mass="39351">MAATARHLLVPRWWEADGEGADWGGLRDGPSDRNVWMEAAYSDRTLVTQAGDRHADHARPGERCSGWPTSSATLPSLVVRMLRHLEVFPGAAVLDVATGSGYSAALLSRLLEDELVTSIDVDPYLTEMAAERLDQMDLRPKVVTCDATGTLPGEFDGIVSMVSVRPVPASWLAALRPGGRLVTVISGTSLIITANKREDGGATGTVERDRAMFMKTRHGTDYPPEPAGLWIAAFEQEGEEVTTGRYPMVNVSDAWELRSMLEVVCPGIEHRYRESSDDGRQTAWMAHPDGSWARASAIWDELPTVRQGGPRRLWDTLDEVRHHWMRNGELPLLGSKVSIDPTGKIMLSRGWWKATIT</sequence>
<evidence type="ECO:0000256" key="5">
    <source>
        <dbReference type="ARBA" id="ARBA00022490"/>
    </source>
</evidence>
<dbReference type="GO" id="GO:0005737">
    <property type="term" value="C:cytoplasm"/>
    <property type="evidence" value="ECO:0007669"/>
    <property type="project" value="UniProtKB-SubCell"/>
</dbReference>
<evidence type="ECO:0000256" key="9">
    <source>
        <dbReference type="ARBA" id="ARBA00030757"/>
    </source>
</evidence>
<dbReference type="RefSeq" id="WP_239122795.1">
    <property type="nucleotide sequence ID" value="NZ_BOOV01000005.1"/>
</dbReference>
<evidence type="ECO:0000313" key="13">
    <source>
        <dbReference type="Proteomes" id="UP000542210"/>
    </source>
</evidence>
<evidence type="ECO:0000256" key="1">
    <source>
        <dbReference type="ARBA" id="ARBA00004496"/>
    </source>
</evidence>
<name>A0A7W7DBW7_9ACTN</name>
<dbReference type="PANTHER" id="PTHR11579:SF0">
    <property type="entry name" value="PROTEIN-L-ISOASPARTATE(D-ASPARTATE) O-METHYLTRANSFERASE"/>
    <property type="match status" value="1"/>
</dbReference>
<evidence type="ECO:0000256" key="7">
    <source>
        <dbReference type="ARBA" id="ARBA00022679"/>
    </source>
</evidence>
<gene>
    <name evidence="12" type="ORF">BJ982_004360</name>
</gene>
<evidence type="ECO:0000256" key="4">
    <source>
        <dbReference type="ARBA" id="ARBA00013346"/>
    </source>
</evidence>
<keyword evidence="7 12" id="KW-0808">Transferase</keyword>
<dbReference type="GO" id="GO:0004719">
    <property type="term" value="F:protein-L-isoaspartate (D-aspartate) O-methyltransferase activity"/>
    <property type="evidence" value="ECO:0007669"/>
    <property type="project" value="UniProtKB-EC"/>
</dbReference>
<dbReference type="Gene3D" id="3.40.50.150">
    <property type="entry name" value="Vaccinia Virus protein VP39"/>
    <property type="match status" value="1"/>
</dbReference>
<comment type="subcellular location">
    <subcellularLocation>
        <location evidence="1">Cytoplasm</location>
    </subcellularLocation>
</comment>
<dbReference type="SUPFAM" id="SSF53335">
    <property type="entry name" value="S-adenosyl-L-methionine-dependent methyltransferases"/>
    <property type="match status" value="1"/>
</dbReference>
<evidence type="ECO:0000256" key="3">
    <source>
        <dbReference type="ARBA" id="ARBA00011890"/>
    </source>
</evidence>
<evidence type="ECO:0000256" key="10">
    <source>
        <dbReference type="ARBA" id="ARBA00031323"/>
    </source>
</evidence>
<dbReference type="PANTHER" id="PTHR11579">
    <property type="entry name" value="PROTEIN-L-ISOASPARTATE O-METHYLTRANSFERASE"/>
    <property type="match status" value="1"/>
</dbReference>
<proteinExistence type="inferred from homology"/>
<evidence type="ECO:0000256" key="6">
    <source>
        <dbReference type="ARBA" id="ARBA00022603"/>
    </source>
</evidence>
<dbReference type="InterPro" id="IPR000682">
    <property type="entry name" value="PCMT"/>
</dbReference>
<dbReference type="Proteomes" id="UP000542210">
    <property type="component" value="Unassembled WGS sequence"/>
</dbReference>
<keyword evidence="6 12" id="KW-0489">Methyltransferase</keyword>
<evidence type="ECO:0000256" key="8">
    <source>
        <dbReference type="ARBA" id="ARBA00022691"/>
    </source>
</evidence>
<comment type="caution">
    <text evidence="12">The sequence shown here is derived from an EMBL/GenBank/DDBJ whole genome shotgun (WGS) entry which is preliminary data.</text>
</comment>
<keyword evidence="5" id="KW-0963">Cytoplasm</keyword>
<evidence type="ECO:0000256" key="2">
    <source>
        <dbReference type="ARBA" id="ARBA00005369"/>
    </source>
</evidence>
<accession>A0A7W7DBW7</accession>
<dbReference type="Pfam" id="PF01135">
    <property type="entry name" value="PCMT"/>
    <property type="match status" value="1"/>
</dbReference>
<dbReference type="EMBL" id="JACHND010000001">
    <property type="protein sequence ID" value="MBB4702816.1"/>
    <property type="molecule type" value="Genomic_DNA"/>
</dbReference>
<dbReference type="EC" id="2.1.1.77" evidence="3"/>
<evidence type="ECO:0000313" key="12">
    <source>
        <dbReference type="EMBL" id="MBB4702816.1"/>
    </source>
</evidence>
<reference evidence="12 13" key="1">
    <citation type="submission" date="2020-08" db="EMBL/GenBank/DDBJ databases">
        <title>Sequencing the genomes of 1000 actinobacteria strains.</title>
        <authorList>
            <person name="Klenk H.-P."/>
        </authorList>
    </citation>
    <scope>NUCLEOTIDE SEQUENCE [LARGE SCALE GENOMIC DNA]</scope>
    <source>
        <strain evidence="12 13">DSM 45784</strain>
    </source>
</reference>
<dbReference type="GO" id="GO:0032259">
    <property type="term" value="P:methylation"/>
    <property type="evidence" value="ECO:0007669"/>
    <property type="project" value="UniProtKB-KW"/>
</dbReference>
<keyword evidence="8" id="KW-0949">S-adenosyl-L-methionine</keyword>
<evidence type="ECO:0000256" key="11">
    <source>
        <dbReference type="ARBA" id="ARBA00031350"/>
    </source>
</evidence>
<comment type="similarity">
    <text evidence="2">Belongs to the methyltransferase superfamily. L-isoaspartyl/D-aspartyl protein methyltransferase family.</text>
</comment>
<protein>
    <recommendedName>
        <fullName evidence="4">Protein-L-isoaspartate O-methyltransferase</fullName>
        <ecNumber evidence="3">2.1.1.77</ecNumber>
    </recommendedName>
    <alternativeName>
        <fullName evidence="11">L-isoaspartyl protein carboxyl methyltransferase</fullName>
    </alternativeName>
    <alternativeName>
        <fullName evidence="9">Protein L-isoaspartyl methyltransferase</fullName>
    </alternativeName>
    <alternativeName>
        <fullName evidence="10">Protein-beta-aspartate methyltransferase</fullName>
    </alternativeName>
</protein>
<dbReference type="CDD" id="cd02440">
    <property type="entry name" value="AdoMet_MTases"/>
    <property type="match status" value="1"/>
</dbReference>